<protein>
    <submittedName>
        <fullName evidence="1">Uncharacterized protein</fullName>
    </submittedName>
</protein>
<comment type="caution">
    <text evidence="1">The sequence shown here is derived from an EMBL/GenBank/DDBJ whole genome shotgun (WGS) entry which is preliminary data.</text>
</comment>
<keyword evidence="2" id="KW-1185">Reference proteome</keyword>
<dbReference type="Proteomes" id="UP000226442">
    <property type="component" value="Unassembled WGS sequence"/>
</dbReference>
<dbReference type="RefSeq" id="WP_096828662.1">
    <property type="nucleotide sequence ID" value="NZ_NXIB02000020.1"/>
</dbReference>
<dbReference type="EMBL" id="NXIB02000020">
    <property type="protein sequence ID" value="PHX56449.1"/>
    <property type="molecule type" value="Genomic_DNA"/>
</dbReference>
<evidence type="ECO:0000313" key="1">
    <source>
        <dbReference type="EMBL" id="PHX56449.1"/>
    </source>
</evidence>
<evidence type="ECO:0000313" key="2">
    <source>
        <dbReference type="Proteomes" id="UP000226442"/>
    </source>
</evidence>
<organism evidence="1 2">
    <name type="scientific">Tychonema bourrellyi FEM_GT703</name>
    <dbReference type="NCBI Taxonomy" id="2040638"/>
    <lineage>
        <taxon>Bacteria</taxon>
        <taxon>Bacillati</taxon>
        <taxon>Cyanobacteriota</taxon>
        <taxon>Cyanophyceae</taxon>
        <taxon>Oscillatoriophycideae</taxon>
        <taxon>Oscillatoriales</taxon>
        <taxon>Microcoleaceae</taxon>
        <taxon>Tychonema</taxon>
    </lineage>
</organism>
<accession>A0A2G4F3X7</accession>
<proteinExistence type="predicted"/>
<name>A0A2G4F3X7_9CYAN</name>
<gene>
    <name evidence="1" type="ORF">CP500_005455</name>
</gene>
<reference evidence="1" key="1">
    <citation type="submission" date="2017-10" db="EMBL/GenBank/DDBJ databases">
        <title>Draft genome sequence of the planktic cyanobacteria Tychonema bourrellyi isolated from alpine lentic freshwater.</title>
        <authorList>
            <person name="Tett A."/>
            <person name="Armanini F."/>
            <person name="Asnicar F."/>
            <person name="Boscaini A."/>
            <person name="Pasolli E."/>
            <person name="Zolfo M."/>
            <person name="Donati C."/>
            <person name="Salmaso N."/>
            <person name="Segata N."/>
        </authorList>
    </citation>
    <scope>NUCLEOTIDE SEQUENCE</scope>
    <source>
        <strain evidence="1">FEM_GT703</strain>
    </source>
</reference>
<sequence>MKSQTSALKQNVSQKWAITLCYEEQEKLEPRVAQIIEYLAQNCDLPNQWIIADIDATGRCGDQLTKKGNNEEVLRLSSADLLSVLKEEGQVIELDARLVQNGHEVFKILIRDGVSVDVLGSGDVMPLTVLGKYVTVDKSFFLWC</sequence>
<dbReference type="AlphaFoldDB" id="A0A2G4F3X7"/>